<organism evidence="2 3">
    <name type="scientific">Plasmodium fragile</name>
    <dbReference type="NCBI Taxonomy" id="5857"/>
    <lineage>
        <taxon>Eukaryota</taxon>
        <taxon>Sar</taxon>
        <taxon>Alveolata</taxon>
        <taxon>Apicomplexa</taxon>
        <taxon>Aconoidasida</taxon>
        <taxon>Haemosporida</taxon>
        <taxon>Plasmodiidae</taxon>
        <taxon>Plasmodium</taxon>
        <taxon>Plasmodium (Plasmodium)</taxon>
    </lineage>
</organism>
<reference evidence="2 3" key="1">
    <citation type="submission" date="2014-03" db="EMBL/GenBank/DDBJ databases">
        <title>The Genome Sequence of Plasmodium fragile nilgiri.</title>
        <authorList>
            <consortium name="The Broad Institute Genomics Platform"/>
            <consortium name="The Broad Institute Genome Sequencing Center for Infectious Disease"/>
            <person name="Neafsey D."/>
            <person name="Duraisingh M."/>
            <person name="Young S.K."/>
            <person name="Zeng Q."/>
            <person name="Gargeya S."/>
            <person name="Abouelleil A."/>
            <person name="Alvarado L."/>
            <person name="Chapman S.B."/>
            <person name="Gainer-Dewar J."/>
            <person name="Goldberg J."/>
            <person name="Griggs A."/>
            <person name="Gujja S."/>
            <person name="Hansen M."/>
            <person name="Howarth C."/>
            <person name="Imamovic A."/>
            <person name="Larimer J."/>
            <person name="Pearson M."/>
            <person name="Poon T.W."/>
            <person name="Priest M."/>
            <person name="Roberts A."/>
            <person name="Saif S."/>
            <person name="Shea T."/>
            <person name="Sykes S."/>
            <person name="Wortman J."/>
            <person name="Nusbaum C."/>
            <person name="Birren B."/>
        </authorList>
    </citation>
    <scope>NUCLEOTIDE SEQUENCE [LARGE SCALE GENOMIC DNA]</scope>
    <source>
        <strain evidence="3">nilgiri</strain>
    </source>
</reference>
<feature type="region of interest" description="Disordered" evidence="1">
    <location>
        <begin position="1256"/>
        <end position="1376"/>
    </location>
</feature>
<dbReference type="RefSeq" id="XP_012333431.1">
    <property type="nucleotide sequence ID" value="XM_012478008.1"/>
</dbReference>
<sequence>MRNFLNYDWNKEEENINMMKSNTSEGGILPPLSCTSSSCSNSQEEDSSDEDTQKICFNMDELTSRGGEKYLSLLSAADFKIIKGEKSDRSCFQSMEEIKSYPLEEGMDETKPTYAVDSKQVRRLLTFEHDSSFCFIKYKPYHEFNEEKRIKIKKYKEKEKKKQKKKIDIRFMPLYISIVGGLDVFLFKYYQHICDTYVNSYFYLNTYYFEKYVRTKYGEKKHSEQHLIHDPFYYHYLFFNKFGCHDSARAVQGARVGPHAYVKFFNRRGGKEANMVSSCVMGAQHMDAARMHLADISHMRMKEEVVPEDVATEEVVPEDVATEEVATEEVAPEELTREKVPHEVGNKIRSVVDKRSKQSSNEVVRKTSKGSSDEKKKKKKKITNEPHNCENDITEKKDHQCKQFEQNFFYAENELSTDEGEEDRVPKEPKEIHIFKRHLFILEYLKGYFSFSIFTRMENMISDMFENYLLNLPYVNRYVLASSGGGGGADEGVAGDGSVADVEYQVLPAKGAVRGANHFTSSQCFAPDNASYHALVRECFLGAGGVQLSMTVVNVEYWKFEDMKEEDPLMKKLMPDTLSAYFHTINKIYQKKNTDKQLVFLFNLCSLDLTVDDHLFTLSLTEGLVYLFLNTLEMRTMDLYKENLQSEQFDTSKGMYNFDFIFISSTYKSRESKTIHIIVNERIVLYDFHLVKKSEEVSTCKGRKSSRVAAPRGAVTTLRERVPSKEEARTKASSLMETYRLQSDVQQIDVRQRDSHQRDAHQRDAHQRDAHQRDAHQRDAHQRDAHQGRGESITQTDDKHCVNESAEGDALLELEQSHIKKRTNGTGSESILRAAQAATTLSPPKGDTQKEGQNKICDMVDVKTKHMDGNTHAADLRRDLQNAQLVEPVTRKNISTENVYYNLNFLKEYQENEIKKFRSKKMLDDVDVKLFFTEEYLIKKTNLPDRFVRETLKKLARRKLLQRNTFKVMNKRNNKTTQFIVYTTSELDAVGDTDVCERRVKEEEVESWEKVPEGGVAGGCSPLLQLRDTGEMRTAQGEQLENDKEPQPQVRLPRRQGGTTRPAARQRSEQLTRQRSSRQRANTPDPTPKTDRRRKLPIAPSDLSAQNSDEGKLQLAKKQKCARGKSARGEAAAPQESPQPQSASSPPSVSSPPSALPPTSASSPPSAPLPTPSPPVVKIKTEGATTASREPVAGEATSNGQIKKEKDTRPVSSSVVKLETSSMASCMNNALGTCGPNEEIAKRESAAAFIANDTCAATTTSSGVKKESSRGGGSTVQGPGAESSTGRRRRAGARSGNRGRTCKGGQEKAPDMNHPDDKKKRTRGKRGNKYAKEKRVANNLVSYLSESKGSSDGTVKDHSGVKQGEATNPAGSSFNCSSSMNEPVDFFLDDVVTDNDEEKEIKKRKTFDNLNLEEPYEFYQNHILKITTDRMNKMKAEPGRNTSTPLFLIVSSLNRILTEKGMSNLSQPSVLAILNMMMKKNKVVRVGGNWQPT</sequence>
<dbReference type="GeneID" id="24265671"/>
<evidence type="ECO:0000313" key="3">
    <source>
        <dbReference type="Proteomes" id="UP000054561"/>
    </source>
</evidence>
<feature type="compositionally biased region" description="Basic and acidic residues" evidence="1">
    <location>
        <begin position="1305"/>
        <end position="1319"/>
    </location>
</feature>
<dbReference type="InterPro" id="IPR036317">
    <property type="entry name" value="Cullin_homology_sf"/>
</dbReference>
<feature type="compositionally biased region" description="Polar residues" evidence="1">
    <location>
        <begin position="731"/>
        <end position="746"/>
    </location>
</feature>
<dbReference type="Proteomes" id="UP000054561">
    <property type="component" value="Unassembled WGS sequence"/>
</dbReference>
<accession>A0A0D9QU72</accession>
<feature type="compositionally biased region" description="Basic and acidic residues" evidence="1">
    <location>
        <begin position="334"/>
        <end position="356"/>
    </location>
</feature>
<dbReference type="OrthoDB" id="372012at2759"/>
<evidence type="ECO:0000256" key="1">
    <source>
        <dbReference type="SAM" id="MobiDB-lite"/>
    </source>
</evidence>
<dbReference type="EMBL" id="KQ001647">
    <property type="protein sequence ID" value="KJP89901.1"/>
    <property type="molecule type" value="Genomic_DNA"/>
</dbReference>
<proteinExistence type="predicted"/>
<feature type="compositionally biased region" description="Basic and acidic residues" evidence="1">
    <location>
        <begin position="1003"/>
        <end position="1012"/>
    </location>
</feature>
<dbReference type="VEuPathDB" id="PlasmoDB:AK88_00357"/>
<name>A0A0D9QU72_PLAFR</name>
<feature type="compositionally biased region" description="Acidic residues" evidence="1">
    <location>
        <begin position="307"/>
        <end position="332"/>
    </location>
</feature>
<gene>
    <name evidence="2" type="ORF">AK88_00357</name>
</gene>
<protein>
    <submittedName>
        <fullName evidence="2">Uncharacterized protein</fullName>
    </submittedName>
</protein>
<feature type="compositionally biased region" description="Basic residues" evidence="1">
    <location>
        <begin position="1320"/>
        <end position="1329"/>
    </location>
</feature>
<evidence type="ECO:0000313" key="2">
    <source>
        <dbReference type="EMBL" id="KJP89901.1"/>
    </source>
</evidence>
<dbReference type="SUPFAM" id="SSF75632">
    <property type="entry name" value="Cullin homology domain"/>
    <property type="match status" value="1"/>
</dbReference>
<feature type="compositionally biased region" description="Basic residues" evidence="1">
    <location>
        <begin position="1115"/>
        <end position="1126"/>
    </location>
</feature>
<feature type="region of interest" description="Disordered" evidence="1">
    <location>
        <begin position="307"/>
        <end position="394"/>
    </location>
</feature>
<feature type="compositionally biased region" description="Basic and acidic residues" evidence="1">
    <location>
        <begin position="718"/>
        <end position="730"/>
    </location>
</feature>
<feature type="compositionally biased region" description="Low complexity" evidence="1">
    <location>
        <begin position="1130"/>
        <end position="1164"/>
    </location>
</feature>
<feature type="compositionally biased region" description="Basic and acidic residues" evidence="1">
    <location>
        <begin position="750"/>
        <end position="789"/>
    </location>
</feature>
<feature type="compositionally biased region" description="Polar residues" evidence="1">
    <location>
        <begin position="1365"/>
        <end position="1376"/>
    </location>
</feature>
<feature type="compositionally biased region" description="Polar residues" evidence="1">
    <location>
        <begin position="1073"/>
        <end position="1084"/>
    </location>
</feature>
<keyword evidence="3" id="KW-1185">Reference proteome</keyword>
<feature type="compositionally biased region" description="Pro residues" evidence="1">
    <location>
        <begin position="1165"/>
        <end position="1175"/>
    </location>
</feature>
<feature type="compositionally biased region" description="Polar residues" evidence="1">
    <location>
        <begin position="1339"/>
        <end position="1353"/>
    </location>
</feature>
<feature type="region of interest" description="Disordered" evidence="1">
    <location>
        <begin position="701"/>
        <end position="800"/>
    </location>
</feature>
<feature type="compositionally biased region" description="Basic and acidic residues" evidence="1">
    <location>
        <begin position="382"/>
        <end position="394"/>
    </location>
</feature>
<feature type="region of interest" description="Disordered" evidence="1">
    <location>
        <begin position="1003"/>
        <end position="1216"/>
    </location>
</feature>